<accession>A0A077ZRN0</accession>
<reference evidence="2 3" key="1">
    <citation type="submission" date="2014-06" db="EMBL/GenBank/DDBJ databases">
        <authorList>
            <person name="Swart Estienne"/>
        </authorList>
    </citation>
    <scope>NUCLEOTIDE SEQUENCE [LARGE SCALE GENOMIC DNA]</scope>
    <source>
        <strain evidence="2 3">130c</strain>
    </source>
</reference>
<dbReference type="EMBL" id="CCKQ01001462">
    <property type="protein sequence ID" value="CDW72578.1"/>
    <property type="molecule type" value="Genomic_DNA"/>
</dbReference>
<evidence type="ECO:0000313" key="3">
    <source>
        <dbReference type="Proteomes" id="UP000039865"/>
    </source>
</evidence>
<feature type="coiled-coil region" evidence="1">
    <location>
        <begin position="218"/>
        <end position="245"/>
    </location>
</feature>
<dbReference type="AlphaFoldDB" id="A0A077ZRN0"/>
<keyword evidence="3" id="KW-1185">Reference proteome</keyword>
<dbReference type="Proteomes" id="UP000039865">
    <property type="component" value="Unassembled WGS sequence"/>
</dbReference>
<dbReference type="InParanoid" id="A0A077ZRN0"/>
<organism evidence="2 3">
    <name type="scientific">Stylonychia lemnae</name>
    <name type="common">Ciliate</name>
    <dbReference type="NCBI Taxonomy" id="5949"/>
    <lineage>
        <taxon>Eukaryota</taxon>
        <taxon>Sar</taxon>
        <taxon>Alveolata</taxon>
        <taxon>Ciliophora</taxon>
        <taxon>Intramacronucleata</taxon>
        <taxon>Spirotrichea</taxon>
        <taxon>Stichotrichia</taxon>
        <taxon>Sporadotrichida</taxon>
        <taxon>Oxytrichidae</taxon>
        <taxon>Stylonychinae</taxon>
        <taxon>Stylonychia</taxon>
    </lineage>
</organism>
<evidence type="ECO:0000256" key="1">
    <source>
        <dbReference type="SAM" id="Coils"/>
    </source>
</evidence>
<name>A0A077ZRN0_STYLE</name>
<sequence>MEYIPSRDNNGFTPYEDVYQKYQDSIPLEKVKNMTHLRSRNIERFIQFAQQYQCPCQCSLNDCRKRSMDSDYVNIHKVYYDVLSMKCKYSTTCLYSMPYESFIDIQYHSDCQERLFQCRFCPSKIKARDKIAHRMQCNELLNKARLTKVEEYDDPFHAQDNLRKLYFGDTSFRRPQTSNQIQQFKQETEDMSLGQQLNYAKQIAKRDQINNQLNNQRTSAIQNQYQRQRQAIEEATRERSSLEDDEVSMFVQQDEQVDAKYNAPTPQVFPTFSKIQDNLNVNSGQTTPRISPPNRRQVNILEQEARNQLHQTRTQNPEMIQQQSYQQEVRRQNLGNTILTQINQSRQQNQQQISIRVDQSRLNSSSLGQFNAQINTNNQYRDDEEMSYQSEVMIDTTTNNNRQVGIRATFSERFPDDVCQTCKNDIGRQKFECHTCTEQRIFNEYEKQLNQKEEEFHEQLSNKDAEIQQLKQRFKMLEQKNAQLKQNVEDLQSDKQIQSQQLQKAYSDQQKQNEQIAFLKDIIQQLQQQEREQVQGICFKCQKQLLSADQRQDKVTFCVQCLKNLSQNKVNYNFILQDSEDGGKEHYFKSKFEED</sequence>
<proteinExistence type="predicted"/>
<protein>
    <submittedName>
        <fullName evidence="2">Uncharacterized protein</fullName>
    </submittedName>
</protein>
<feature type="coiled-coil region" evidence="1">
    <location>
        <begin position="442"/>
        <end position="529"/>
    </location>
</feature>
<gene>
    <name evidence="2" type="primary">Contig11316.g12092</name>
    <name evidence="2" type="ORF">STYLEM_1540</name>
</gene>
<keyword evidence="1" id="KW-0175">Coiled coil</keyword>
<evidence type="ECO:0000313" key="2">
    <source>
        <dbReference type="EMBL" id="CDW72578.1"/>
    </source>
</evidence>